<dbReference type="EMBL" id="CADCXU010034241">
    <property type="protein sequence ID" value="CAB0019603.1"/>
    <property type="molecule type" value="Genomic_DNA"/>
</dbReference>
<keyword evidence="3" id="KW-1185">Reference proteome</keyword>
<feature type="compositionally biased region" description="Polar residues" evidence="1">
    <location>
        <begin position="67"/>
        <end position="79"/>
    </location>
</feature>
<protein>
    <submittedName>
        <fullName evidence="2">Uncharacterized protein</fullName>
    </submittedName>
</protein>
<accession>A0A6H5HRT4</accession>
<organism evidence="2 3">
    <name type="scientific">Nesidiocoris tenuis</name>
    <dbReference type="NCBI Taxonomy" id="355587"/>
    <lineage>
        <taxon>Eukaryota</taxon>
        <taxon>Metazoa</taxon>
        <taxon>Ecdysozoa</taxon>
        <taxon>Arthropoda</taxon>
        <taxon>Hexapoda</taxon>
        <taxon>Insecta</taxon>
        <taxon>Pterygota</taxon>
        <taxon>Neoptera</taxon>
        <taxon>Paraneoptera</taxon>
        <taxon>Hemiptera</taxon>
        <taxon>Heteroptera</taxon>
        <taxon>Panheteroptera</taxon>
        <taxon>Cimicomorpha</taxon>
        <taxon>Miridae</taxon>
        <taxon>Dicyphina</taxon>
        <taxon>Nesidiocoris</taxon>
    </lineage>
</organism>
<feature type="compositionally biased region" description="Polar residues" evidence="1">
    <location>
        <begin position="1"/>
        <end position="19"/>
    </location>
</feature>
<dbReference type="Proteomes" id="UP000479000">
    <property type="component" value="Unassembled WGS sequence"/>
</dbReference>
<evidence type="ECO:0000313" key="3">
    <source>
        <dbReference type="Proteomes" id="UP000479000"/>
    </source>
</evidence>
<name>A0A6H5HRT4_9HEMI</name>
<evidence type="ECO:0000313" key="2">
    <source>
        <dbReference type="EMBL" id="CAB0019603.1"/>
    </source>
</evidence>
<dbReference type="OrthoDB" id="15304at2759"/>
<evidence type="ECO:0000256" key="1">
    <source>
        <dbReference type="SAM" id="MobiDB-lite"/>
    </source>
</evidence>
<gene>
    <name evidence="2" type="ORF">NTEN_LOCUS23315</name>
</gene>
<reference evidence="2 3" key="1">
    <citation type="submission" date="2020-02" db="EMBL/GenBank/DDBJ databases">
        <authorList>
            <person name="Ferguson B K."/>
        </authorList>
    </citation>
    <scope>NUCLEOTIDE SEQUENCE [LARGE SCALE GENOMIC DNA]</scope>
</reference>
<sequence length="283" mass="30751">MVTFNPNPSDDHQVATSAHHQVASGSASGSSGSGYTHMAILPSDLLLELDESNAPVTMDATSGAMVPQNSGDAESSSGAMVSVPQDSAMVAQSNVTSMASVSVPGPSSEASSSVGPLDGQIVLAPPHHHRKVFKHRHKVQATSVLGHRRRTADPFSLPTSDEERFNLRRHDTQAAAFDCQVEELTRQFDQSTSNLMDAMSKSMEDMTNSTYLKYKQRSLTVRRPQTLFLFVSSIARTNLEIEVVQRGGSLLAHSQPNPLIPKRSCIGKIHRVGYFEKIVRIRD</sequence>
<dbReference type="AlphaFoldDB" id="A0A6H5HRT4"/>
<proteinExistence type="predicted"/>
<feature type="compositionally biased region" description="Low complexity" evidence="1">
    <location>
        <begin position="23"/>
        <end position="34"/>
    </location>
</feature>
<feature type="region of interest" description="Disordered" evidence="1">
    <location>
        <begin position="59"/>
        <end position="79"/>
    </location>
</feature>
<feature type="region of interest" description="Disordered" evidence="1">
    <location>
        <begin position="1"/>
        <end position="35"/>
    </location>
</feature>